<sequence length="160" mass="17775">MMEPRRHGGFTLIELMVTLTILALLASVAVPITRITATRSREAELQRSLAQIRSALDQYKVAADAGHISKSIDDSGYPASLFVLAEGVVDAKDPAGERLYFLRRVPRDPMCACPELRNEETWGVRSYASSADDPQEGRDVFDVYSRSPSAGLDSRPYRDW</sequence>
<dbReference type="Pfam" id="PF07963">
    <property type="entry name" value="N_methyl"/>
    <property type="match status" value="1"/>
</dbReference>
<feature type="region of interest" description="Disordered" evidence="2">
    <location>
        <begin position="127"/>
        <end position="160"/>
    </location>
</feature>
<dbReference type="PROSITE" id="PS00409">
    <property type="entry name" value="PROKAR_NTER_METHYL"/>
    <property type="match status" value="1"/>
</dbReference>
<dbReference type="EMBL" id="CADIKM010000001">
    <property type="protein sequence ID" value="CAB3776239.1"/>
    <property type="molecule type" value="Genomic_DNA"/>
</dbReference>
<organism evidence="4 5">
    <name type="scientific">Pararobbsia alpina</name>
    <dbReference type="NCBI Taxonomy" id="621374"/>
    <lineage>
        <taxon>Bacteria</taxon>
        <taxon>Pseudomonadati</taxon>
        <taxon>Pseudomonadota</taxon>
        <taxon>Betaproteobacteria</taxon>
        <taxon>Burkholderiales</taxon>
        <taxon>Burkholderiaceae</taxon>
        <taxon>Pararobbsia</taxon>
    </lineage>
</organism>
<keyword evidence="3" id="KW-1133">Transmembrane helix</keyword>
<dbReference type="Proteomes" id="UP000494115">
    <property type="component" value="Unassembled WGS sequence"/>
</dbReference>
<evidence type="ECO:0000313" key="4">
    <source>
        <dbReference type="EMBL" id="CAB3776239.1"/>
    </source>
</evidence>
<dbReference type="PRINTS" id="PR00813">
    <property type="entry name" value="BCTERIALGSPG"/>
</dbReference>
<dbReference type="RefSeq" id="WP_175102678.1">
    <property type="nucleotide sequence ID" value="NZ_CADIKM010000001.1"/>
</dbReference>
<evidence type="ECO:0000256" key="2">
    <source>
        <dbReference type="SAM" id="MobiDB-lite"/>
    </source>
</evidence>
<protein>
    <recommendedName>
        <fullName evidence="6">Type II secretion system protein G</fullName>
    </recommendedName>
</protein>
<feature type="transmembrane region" description="Helical" evidence="3">
    <location>
        <begin position="12"/>
        <end position="32"/>
    </location>
</feature>
<name>A0A6S7ASD5_9BURK</name>
<dbReference type="InterPro" id="IPR012902">
    <property type="entry name" value="N_methyl_site"/>
</dbReference>
<evidence type="ECO:0008006" key="6">
    <source>
        <dbReference type="Google" id="ProtNLM"/>
    </source>
</evidence>
<reference evidence="4 5" key="1">
    <citation type="submission" date="2020-04" db="EMBL/GenBank/DDBJ databases">
        <authorList>
            <person name="De Canck E."/>
        </authorList>
    </citation>
    <scope>NUCLEOTIDE SEQUENCE [LARGE SCALE GENOMIC DNA]</scope>
    <source>
        <strain evidence="4 5">LMG 28138</strain>
    </source>
</reference>
<keyword evidence="3" id="KW-0812">Transmembrane</keyword>
<proteinExistence type="predicted"/>
<evidence type="ECO:0000256" key="1">
    <source>
        <dbReference type="ARBA" id="ARBA00022481"/>
    </source>
</evidence>
<dbReference type="InterPro" id="IPR045584">
    <property type="entry name" value="Pilin-like"/>
</dbReference>
<keyword evidence="1" id="KW-0488">Methylation</keyword>
<dbReference type="InterPro" id="IPR000983">
    <property type="entry name" value="Bac_GSPG_pilin"/>
</dbReference>
<gene>
    <name evidence="4" type="ORF">LMG28138_00110</name>
</gene>
<dbReference type="AlphaFoldDB" id="A0A6S7ASD5"/>
<dbReference type="SUPFAM" id="SSF54523">
    <property type="entry name" value="Pili subunits"/>
    <property type="match status" value="1"/>
</dbReference>
<evidence type="ECO:0000256" key="3">
    <source>
        <dbReference type="SAM" id="Phobius"/>
    </source>
</evidence>
<dbReference type="GO" id="GO:0015628">
    <property type="term" value="P:protein secretion by the type II secretion system"/>
    <property type="evidence" value="ECO:0007669"/>
    <property type="project" value="InterPro"/>
</dbReference>
<keyword evidence="3" id="KW-0472">Membrane</keyword>
<evidence type="ECO:0000313" key="5">
    <source>
        <dbReference type="Proteomes" id="UP000494115"/>
    </source>
</evidence>
<accession>A0A6S7ASD5</accession>
<dbReference type="GO" id="GO:0015627">
    <property type="term" value="C:type II protein secretion system complex"/>
    <property type="evidence" value="ECO:0007669"/>
    <property type="project" value="InterPro"/>
</dbReference>
<dbReference type="Gene3D" id="3.30.700.10">
    <property type="entry name" value="Glycoprotein, Type 4 Pilin"/>
    <property type="match status" value="1"/>
</dbReference>
<keyword evidence="5" id="KW-1185">Reference proteome</keyword>
<dbReference type="NCBIfam" id="TIGR02532">
    <property type="entry name" value="IV_pilin_GFxxxE"/>
    <property type="match status" value="1"/>
</dbReference>